<proteinExistence type="predicted"/>
<sequence length="79" mass="8967">MKTKMIRQHQRQGDDAQILYYFMKLGMTTQQVRSELDAKAKEGERGTMEGGLQGYNKEEVGSEFIHPAKEGIDADECRG</sequence>
<protein>
    <submittedName>
        <fullName evidence="2">Uncharacterized protein</fullName>
    </submittedName>
</protein>
<comment type="caution">
    <text evidence="2">The sequence shown here is derived from an EMBL/GenBank/DDBJ whole genome shotgun (WGS) entry which is preliminary data.</text>
</comment>
<organism evidence="2 3">
    <name type="scientific">Populus alba x Populus x berolinensis</name>
    <dbReference type="NCBI Taxonomy" id="444605"/>
    <lineage>
        <taxon>Eukaryota</taxon>
        <taxon>Viridiplantae</taxon>
        <taxon>Streptophyta</taxon>
        <taxon>Embryophyta</taxon>
        <taxon>Tracheophyta</taxon>
        <taxon>Spermatophyta</taxon>
        <taxon>Magnoliopsida</taxon>
        <taxon>eudicotyledons</taxon>
        <taxon>Gunneridae</taxon>
        <taxon>Pentapetalae</taxon>
        <taxon>rosids</taxon>
        <taxon>fabids</taxon>
        <taxon>Malpighiales</taxon>
        <taxon>Salicaceae</taxon>
        <taxon>Saliceae</taxon>
        <taxon>Populus</taxon>
    </lineage>
</organism>
<gene>
    <name evidence="2" type="ORF">NC653_034517</name>
</gene>
<feature type="region of interest" description="Disordered" evidence="1">
    <location>
        <begin position="40"/>
        <end position="79"/>
    </location>
</feature>
<evidence type="ECO:0000313" key="3">
    <source>
        <dbReference type="Proteomes" id="UP001164929"/>
    </source>
</evidence>
<evidence type="ECO:0000313" key="2">
    <source>
        <dbReference type="EMBL" id="KAJ6969977.1"/>
    </source>
</evidence>
<reference evidence="2" key="1">
    <citation type="journal article" date="2023" name="Mol. Ecol. Resour.">
        <title>Chromosome-level genome assembly of a triploid poplar Populus alba 'Berolinensis'.</title>
        <authorList>
            <person name="Chen S."/>
            <person name="Yu Y."/>
            <person name="Wang X."/>
            <person name="Wang S."/>
            <person name="Zhang T."/>
            <person name="Zhou Y."/>
            <person name="He R."/>
            <person name="Meng N."/>
            <person name="Wang Y."/>
            <person name="Liu W."/>
            <person name="Liu Z."/>
            <person name="Liu J."/>
            <person name="Guo Q."/>
            <person name="Huang H."/>
            <person name="Sederoff R.R."/>
            <person name="Wang G."/>
            <person name="Qu G."/>
            <person name="Chen S."/>
        </authorList>
    </citation>
    <scope>NUCLEOTIDE SEQUENCE</scope>
    <source>
        <strain evidence="2">SC-2020</strain>
    </source>
</reference>
<dbReference type="EMBL" id="JAQIZT010000015">
    <property type="protein sequence ID" value="KAJ6969977.1"/>
    <property type="molecule type" value="Genomic_DNA"/>
</dbReference>
<evidence type="ECO:0000256" key="1">
    <source>
        <dbReference type="SAM" id="MobiDB-lite"/>
    </source>
</evidence>
<name>A0AAD6LQL6_9ROSI</name>
<dbReference type="AlphaFoldDB" id="A0AAD6LQL6"/>
<dbReference type="Proteomes" id="UP001164929">
    <property type="component" value="Chromosome 15"/>
</dbReference>
<feature type="compositionally biased region" description="Basic and acidic residues" evidence="1">
    <location>
        <begin position="56"/>
        <end position="79"/>
    </location>
</feature>
<accession>A0AAD6LQL6</accession>
<keyword evidence="3" id="KW-1185">Reference proteome</keyword>